<dbReference type="EMBL" id="JBANQN010000001">
    <property type="protein sequence ID" value="KAK6803326.1"/>
    <property type="molecule type" value="Genomic_DNA"/>
</dbReference>
<proteinExistence type="predicted"/>
<evidence type="ECO:0000313" key="2">
    <source>
        <dbReference type="EMBL" id="KAK6803326.1"/>
    </source>
</evidence>
<accession>A0AAN8YPV4</accession>
<feature type="compositionally biased region" description="Basic residues" evidence="1">
    <location>
        <begin position="16"/>
        <end position="25"/>
    </location>
</feature>
<keyword evidence="3" id="KW-1185">Reference proteome</keyword>
<sequence>MTLKGMNHSKTTTPTTRRHQRIQRDSHHLKRNIIGVFQII</sequence>
<feature type="region of interest" description="Disordered" evidence="1">
    <location>
        <begin position="1"/>
        <end position="25"/>
    </location>
</feature>
<comment type="caution">
    <text evidence="2">The sequence shown here is derived from an EMBL/GenBank/DDBJ whole genome shotgun (WGS) entry which is preliminary data.</text>
</comment>
<gene>
    <name evidence="2" type="ORF">RDI58_001110</name>
</gene>
<dbReference type="AlphaFoldDB" id="A0AAN8YPV4"/>
<dbReference type="Proteomes" id="UP001371456">
    <property type="component" value="Unassembled WGS sequence"/>
</dbReference>
<name>A0AAN8YPV4_SOLBU</name>
<organism evidence="2 3">
    <name type="scientific">Solanum bulbocastanum</name>
    <name type="common">Wild potato</name>
    <dbReference type="NCBI Taxonomy" id="147425"/>
    <lineage>
        <taxon>Eukaryota</taxon>
        <taxon>Viridiplantae</taxon>
        <taxon>Streptophyta</taxon>
        <taxon>Embryophyta</taxon>
        <taxon>Tracheophyta</taxon>
        <taxon>Spermatophyta</taxon>
        <taxon>Magnoliopsida</taxon>
        <taxon>eudicotyledons</taxon>
        <taxon>Gunneridae</taxon>
        <taxon>Pentapetalae</taxon>
        <taxon>asterids</taxon>
        <taxon>lamiids</taxon>
        <taxon>Solanales</taxon>
        <taxon>Solanaceae</taxon>
        <taxon>Solanoideae</taxon>
        <taxon>Solaneae</taxon>
        <taxon>Solanum</taxon>
    </lineage>
</organism>
<evidence type="ECO:0000313" key="3">
    <source>
        <dbReference type="Proteomes" id="UP001371456"/>
    </source>
</evidence>
<evidence type="ECO:0000256" key="1">
    <source>
        <dbReference type="SAM" id="MobiDB-lite"/>
    </source>
</evidence>
<protein>
    <submittedName>
        <fullName evidence="2">Uncharacterized protein</fullName>
    </submittedName>
</protein>
<reference evidence="2 3" key="1">
    <citation type="submission" date="2024-02" db="EMBL/GenBank/DDBJ databases">
        <title>de novo genome assembly of Solanum bulbocastanum strain 11H21.</title>
        <authorList>
            <person name="Hosaka A.J."/>
        </authorList>
    </citation>
    <scope>NUCLEOTIDE SEQUENCE [LARGE SCALE GENOMIC DNA]</scope>
    <source>
        <tissue evidence="2">Young leaves</tissue>
    </source>
</reference>